<dbReference type="GO" id="GO:0046872">
    <property type="term" value="F:metal ion binding"/>
    <property type="evidence" value="ECO:0007669"/>
    <property type="project" value="UniProtKB-KW"/>
</dbReference>
<dbReference type="CDD" id="cd10917">
    <property type="entry name" value="CE4_NodB_like_6s_7s"/>
    <property type="match status" value="1"/>
</dbReference>
<feature type="signal peptide" evidence="4">
    <location>
        <begin position="1"/>
        <end position="24"/>
    </location>
</feature>
<dbReference type="Proteomes" id="UP001143474">
    <property type="component" value="Unassembled WGS sequence"/>
</dbReference>
<dbReference type="AlphaFoldDB" id="A0A9W6IB76"/>
<dbReference type="EMBL" id="BSEV01000031">
    <property type="protein sequence ID" value="GLK14374.1"/>
    <property type="molecule type" value="Genomic_DNA"/>
</dbReference>
<keyword evidence="2" id="KW-0378">Hydrolase</keyword>
<reference evidence="6" key="1">
    <citation type="journal article" date="2014" name="Int. J. Syst. Evol. Microbiol.">
        <title>Complete genome sequence of Corynebacterium casei LMG S-19264T (=DSM 44701T), isolated from a smear-ripened cheese.</title>
        <authorList>
            <consortium name="US DOE Joint Genome Institute (JGI-PGF)"/>
            <person name="Walter F."/>
            <person name="Albersmeier A."/>
            <person name="Kalinowski J."/>
            <person name="Ruckert C."/>
        </authorList>
    </citation>
    <scope>NUCLEOTIDE SEQUENCE</scope>
    <source>
        <strain evidence="6">VKM Ac-2007</strain>
    </source>
</reference>
<keyword evidence="7" id="KW-1185">Reference proteome</keyword>
<name>A0A9W6IB76_9ACTN</name>
<dbReference type="GO" id="GO:0005975">
    <property type="term" value="P:carbohydrate metabolic process"/>
    <property type="evidence" value="ECO:0007669"/>
    <property type="project" value="InterPro"/>
</dbReference>
<protein>
    <recommendedName>
        <fullName evidence="5">NodB homology domain-containing protein</fullName>
    </recommendedName>
</protein>
<keyword evidence="4" id="KW-0732">Signal</keyword>
<evidence type="ECO:0000313" key="7">
    <source>
        <dbReference type="Proteomes" id="UP001143474"/>
    </source>
</evidence>
<evidence type="ECO:0000256" key="4">
    <source>
        <dbReference type="SAM" id="SignalP"/>
    </source>
</evidence>
<keyword evidence="1" id="KW-0479">Metal-binding</keyword>
<dbReference type="RefSeq" id="WP_271222613.1">
    <property type="nucleotide sequence ID" value="NZ_BAAAVD010000033.1"/>
</dbReference>
<dbReference type="GO" id="GO:0016020">
    <property type="term" value="C:membrane"/>
    <property type="evidence" value="ECO:0007669"/>
    <property type="project" value="TreeGrafter"/>
</dbReference>
<dbReference type="PROSITE" id="PS51257">
    <property type="entry name" value="PROKAR_LIPOPROTEIN"/>
    <property type="match status" value="1"/>
</dbReference>
<feature type="chain" id="PRO_5040839273" description="NodB homology domain-containing protein" evidence="4">
    <location>
        <begin position="25"/>
        <end position="518"/>
    </location>
</feature>
<reference evidence="6" key="2">
    <citation type="submission" date="2023-01" db="EMBL/GenBank/DDBJ databases">
        <authorList>
            <person name="Sun Q."/>
            <person name="Evtushenko L."/>
        </authorList>
    </citation>
    <scope>NUCLEOTIDE SEQUENCE</scope>
    <source>
        <strain evidence="6">VKM Ac-2007</strain>
    </source>
</reference>
<dbReference type="PROSITE" id="PS51677">
    <property type="entry name" value="NODB"/>
    <property type="match status" value="1"/>
</dbReference>
<evidence type="ECO:0000256" key="3">
    <source>
        <dbReference type="SAM" id="MobiDB-lite"/>
    </source>
</evidence>
<proteinExistence type="predicted"/>
<dbReference type="Pfam" id="PF01522">
    <property type="entry name" value="Polysacc_deac_1"/>
    <property type="match status" value="1"/>
</dbReference>
<organism evidence="6 7">
    <name type="scientific">Streptosporangium carneum</name>
    <dbReference type="NCBI Taxonomy" id="47481"/>
    <lineage>
        <taxon>Bacteria</taxon>
        <taxon>Bacillati</taxon>
        <taxon>Actinomycetota</taxon>
        <taxon>Actinomycetes</taxon>
        <taxon>Streptosporangiales</taxon>
        <taxon>Streptosporangiaceae</taxon>
        <taxon>Streptosporangium</taxon>
    </lineage>
</organism>
<evidence type="ECO:0000256" key="1">
    <source>
        <dbReference type="ARBA" id="ARBA00022723"/>
    </source>
</evidence>
<dbReference type="PANTHER" id="PTHR10587:SF133">
    <property type="entry name" value="CHITIN DEACETYLASE 1-RELATED"/>
    <property type="match status" value="1"/>
</dbReference>
<feature type="region of interest" description="Disordered" evidence="3">
    <location>
        <begin position="484"/>
        <end position="518"/>
    </location>
</feature>
<feature type="compositionally biased region" description="Polar residues" evidence="3">
    <location>
        <begin position="484"/>
        <end position="501"/>
    </location>
</feature>
<evidence type="ECO:0000256" key="2">
    <source>
        <dbReference type="ARBA" id="ARBA00022801"/>
    </source>
</evidence>
<dbReference type="InterPro" id="IPR011330">
    <property type="entry name" value="Glyco_hydro/deAcase_b/a-brl"/>
</dbReference>
<dbReference type="Gene3D" id="3.20.20.370">
    <property type="entry name" value="Glycoside hydrolase/deacetylase"/>
    <property type="match status" value="1"/>
</dbReference>
<evidence type="ECO:0000259" key="5">
    <source>
        <dbReference type="PROSITE" id="PS51677"/>
    </source>
</evidence>
<evidence type="ECO:0000313" key="6">
    <source>
        <dbReference type="EMBL" id="GLK14374.1"/>
    </source>
</evidence>
<dbReference type="PANTHER" id="PTHR10587">
    <property type="entry name" value="GLYCOSYL TRANSFERASE-RELATED"/>
    <property type="match status" value="1"/>
</dbReference>
<sequence>MPKTGLVGGIALLVAAVTGCGAVAASPDVGDPLPSEPTMIDYVDPSQVYGLNVRTVAAGDAADPHVYASYPSIDDPSGLNDAPGLNDRLQRTVKEQLARFWRDASRDSELPHREFNIDWQFTAASDEVIGVRLRIGESVGTAWSESRTTLWYDRRDRRVLDSSGLLKDRAALEELASLVRERLTGLRPRVNPRAIKADPRFFDSLGFNPRGDLVVEFDDHQVGAASLGRVAVAVPASDVEHLLSAAGARARRAAVGEAAGATGTRNPELWKEFIAEAGVPKPPAASSQTGSVDCAKAKCVALTYDDGPGPDTGRLLDILGRSHARATFFSLGTSASARPELLKRMMREGHLVGNHTWSHRDLTALPDIKVTDQINRAQYALTHTVGQVPGLIRPPYGAADDRIASIAGELGLAVVRWSTDTGDIRGTDPKAIADKAVAGARPGAIILMHDVHAPTVDATPEILRRLREKGYTFVTVPELYGSRGMTSGRTYTSGDSENPGSSEDRGGGSVTLQRPPTP</sequence>
<dbReference type="InterPro" id="IPR002509">
    <property type="entry name" value="NODB_dom"/>
</dbReference>
<gene>
    <name evidence="6" type="ORF">GCM10017600_77860</name>
</gene>
<dbReference type="InterPro" id="IPR050248">
    <property type="entry name" value="Polysacc_deacetylase_ArnD"/>
</dbReference>
<comment type="caution">
    <text evidence="6">The sequence shown here is derived from an EMBL/GenBank/DDBJ whole genome shotgun (WGS) entry which is preliminary data.</text>
</comment>
<accession>A0A9W6IB76</accession>
<feature type="domain" description="NodB homology" evidence="5">
    <location>
        <begin position="298"/>
        <end position="474"/>
    </location>
</feature>
<dbReference type="SUPFAM" id="SSF88713">
    <property type="entry name" value="Glycoside hydrolase/deacetylase"/>
    <property type="match status" value="1"/>
</dbReference>
<dbReference type="GO" id="GO:0016810">
    <property type="term" value="F:hydrolase activity, acting on carbon-nitrogen (but not peptide) bonds"/>
    <property type="evidence" value="ECO:0007669"/>
    <property type="project" value="InterPro"/>
</dbReference>